<keyword evidence="3" id="KW-1185">Reference proteome</keyword>
<reference evidence="2 3" key="1">
    <citation type="submission" date="2021-04" db="EMBL/GenBank/DDBJ databases">
        <authorList>
            <person name="Ivanova A."/>
        </authorList>
    </citation>
    <scope>NUCLEOTIDE SEQUENCE [LARGE SCALE GENOMIC DNA]</scope>
    <source>
        <strain evidence="2 3">G18</strain>
    </source>
</reference>
<name>A0ABS5BV35_9BACT</name>
<keyword evidence="1" id="KW-0472">Membrane</keyword>
<evidence type="ECO:0000313" key="3">
    <source>
        <dbReference type="Proteomes" id="UP000676565"/>
    </source>
</evidence>
<keyword evidence="1" id="KW-0812">Transmembrane</keyword>
<organism evidence="2 3">
    <name type="scientific">Gemmata palustris</name>
    <dbReference type="NCBI Taxonomy" id="2822762"/>
    <lineage>
        <taxon>Bacteria</taxon>
        <taxon>Pseudomonadati</taxon>
        <taxon>Planctomycetota</taxon>
        <taxon>Planctomycetia</taxon>
        <taxon>Gemmatales</taxon>
        <taxon>Gemmataceae</taxon>
        <taxon>Gemmata</taxon>
    </lineage>
</organism>
<sequence length="75" mass="8253">MSIEDAIAKDLVAVLFVTFLFGGGALWLIVATVAEQWRKLRVAERNAALKQSMVERGYRSDEIVRVLNAASSDGQ</sequence>
<proteinExistence type="predicted"/>
<dbReference type="EMBL" id="JAGKQQ010000001">
    <property type="protein sequence ID" value="MBP3957510.1"/>
    <property type="molecule type" value="Genomic_DNA"/>
</dbReference>
<dbReference type="RefSeq" id="WP_210656623.1">
    <property type="nucleotide sequence ID" value="NZ_JAGKQQ010000001.1"/>
</dbReference>
<dbReference type="Proteomes" id="UP000676565">
    <property type="component" value="Unassembled WGS sequence"/>
</dbReference>
<evidence type="ECO:0000256" key="1">
    <source>
        <dbReference type="SAM" id="Phobius"/>
    </source>
</evidence>
<comment type="caution">
    <text evidence="2">The sequence shown here is derived from an EMBL/GenBank/DDBJ whole genome shotgun (WGS) entry which is preliminary data.</text>
</comment>
<accession>A0ABS5BV35</accession>
<protein>
    <submittedName>
        <fullName evidence="2">Uncharacterized protein</fullName>
    </submittedName>
</protein>
<gene>
    <name evidence="2" type="ORF">J8F10_19865</name>
</gene>
<keyword evidence="1" id="KW-1133">Transmembrane helix</keyword>
<feature type="transmembrane region" description="Helical" evidence="1">
    <location>
        <begin position="12"/>
        <end position="34"/>
    </location>
</feature>
<evidence type="ECO:0000313" key="2">
    <source>
        <dbReference type="EMBL" id="MBP3957510.1"/>
    </source>
</evidence>